<dbReference type="PRINTS" id="PR00035">
    <property type="entry name" value="HTHGNTR"/>
</dbReference>
<dbReference type="InterPro" id="IPR011663">
    <property type="entry name" value="UTRA"/>
</dbReference>
<proteinExistence type="predicted"/>
<dbReference type="Pfam" id="PF00392">
    <property type="entry name" value="GntR"/>
    <property type="match status" value="1"/>
</dbReference>
<dbReference type="CDD" id="cd07377">
    <property type="entry name" value="WHTH_GntR"/>
    <property type="match status" value="1"/>
</dbReference>
<dbReference type="InterPro" id="IPR036388">
    <property type="entry name" value="WH-like_DNA-bd_sf"/>
</dbReference>
<dbReference type="InterPro" id="IPR000524">
    <property type="entry name" value="Tscrpt_reg_HTH_GntR"/>
</dbReference>
<evidence type="ECO:0000259" key="4">
    <source>
        <dbReference type="PROSITE" id="PS50949"/>
    </source>
</evidence>
<gene>
    <name evidence="5" type="ORF">EI168_05670</name>
</gene>
<reference evidence="5 6" key="1">
    <citation type="submission" date="2020-07" db="EMBL/GenBank/DDBJ databases">
        <title>Halophilic bacteria isolated from french cheeses.</title>
        <authorList>
            <person name="Kothe C.I."/>
            <person name="Farah-Kraiem B."/>
            <person name="Renault P."/>
            <person name="Dridi B."/>
        </authorList>
    </citation>
    <scope>NUCLEOTIDE SEQUENCE [LARGE SCALE GENOMIC DNA]</scope>
    <source>
        <strain evidence="5 6">FME1</strain>
    </source>
</reference>
<dbReference type="EMBL" id="RRZD01000004">
    <property type="protein sequence ID" value="MBE0399597.1"/>
    <property type="molecule type" value="Genomic_DNA"/>
</dbReference>
<dbReference type="SUPFAM" id="SSF64288">
    <property type="entry name" value="Chorismate lyase-like"/>
    <property type="match status" value="1"/>
</dbReference>
<dbReference type="PANTHER" id="PTHR44846:SF1">
    <property type="entry name" value="MANNOSYL-D-GLYCERATE TRANSPORT_METABOLISM SYSTEM REPRESSOR MNGR-RELATED"/>
    <property type="match status" value="1"/>
</dbReference>
<evidence type="ECO:0000313" key="6">
    <source>
        <dbReference type="Proteomes" id="UP001645039"/>
    </source>
</evidence>
<evidence type="ECO:0000256" key="1">
    <source>
        <dbReference type="ARBA" id="ARBA00023015"/>
    </source>
</evidence>
<dbReference type="InterPro" id="IPR036390">
    <property type="entry name" value="WH_DNA-bd_sf"/>
</dbReference>
<evidence type="ECO:0000256" key="3">
    <source>
        <dbReference type="ARBA" id="ARBA00023163"/>
    </source>
</evidence>
<dbReference type="PANTHER" id="PTHR44846">
    <property type="entry name" value="MANNOSYL-D-GLYCERATE TRANSPORT/METABOLISM SYSTEM REPRESSOR MNGR-RELATED"/>
    <property type="match status" value="1"/>
</dbReference>
<dbReference type="Gene3D" id="3.40.1410.10">
    <property type="entry name" value="Chorismate lyase-like"/>
    <property type="match status" value="1"/>
</dbReference>
<name>A0ABR9EZE9_9GAMM</name>
<comment type="caution">
    <text evidence="5">The sequence shown here is derived from an EMBL/GenBank/DDBJ whole genome shotgun (WGS) entry which is preliminary data.</text>
</comment>
<feature type="domain" description="HTH gntR-type" evidence="4">
    <location>
        <begin position="17"/>
        <end position="85"/>
    </location>
</feature>
<keyword evidence="1" id="KW-0805">Transcription regulation</keyword>
<dbReference type="Proteomes" id="UP001645039">
    <property type="component" value="Unassembled WGS sequence"/>
</dbReference>
<protein>
    <submittedName>
        <fullName evidence="5">GntR family transcriptional regulator</fullName>
    </submittedName>
</protein>
<keyword evidence="3" id="KW-0804">Transcription</keyword>
<evidence type="ECO:0000313" key="5">
    <source>
        <dbReference type="EMBL" id="MBE0399597.1"/>
    </source>
</evidence>
<dbReference type="SMART" id="SM00345">
    <property type="entry name" value="HTH_GNTR"/>
    <property type="match status" value="1"/>
</dbReference>
<dbReference type="SUPFAM" id="SSF46785">
    <property type="entry name" value="Winged helix' DNA-binding domain"/>
    <property type="match status" value="1"/>
</dbReference>
<keyword evidence="6" id="KW-1185">Reference proteome</keyword>
<sequence length="261" mass="29261">MRELSYSPSFESSNDPWPKHHRVYLVLRQEILEGNYPPDQSMPNEVLLAQQFGVSRITMRKAMERLNREGLVERHRGKGTFPIAANEASPIQASISGVLENLIAMGLTTDVDVLDFGYVSATSIIAHQLQLTAGSLVQKATRIRSHHGTPFSLLTTYVPEHIGRSFSQDDLTTQPLLLLFARANVTISHAKQTITAKLATPKQANLLKMEPGDALLCISRIVFDEHQQPVEFIEGFYCPETYEHQVSLGVKTHDNQQVWDT</sequence>
<dbReference type="SMART" id="SM00866">
    <property type="entry name" value="UTRA"/>
    <property type="match status" value="1"/>
</dbReference>
<organism evidence="5 6">
    <name type="scientific">Halomonas casei</name>
    <dbReference type="NCBI Taxonomy" id="2742613"/>
    <lineage>
        <taxon>Bacteria</taxon>
        <taxon>Pseudomonadati</taxon>
        <taxon>Pseudomonadota</taxon>
        <taxon>Gammaproteobacteria</taxon>
        <taxon>Oceanospirillales</taxon>
        <taxon>Halomonadaceae</taxon>
        <taxon>Halomonas</taxon>
    </lineage>
</organism>
<evidence type="ECO:0000256" key="2">
    <source>
        <dbReference type="ARBA" id="ARBA00023125"/>
    </source>
</evidence>
<dbReference type="Pfam" id="PF07702">
    <property type="entry name" value="UTRA"/>
    <property type="match status" value="1"/>
</dbReference>
<accession>A0ABR9EZE9</accession>
<dbReference type="InterPro" id="IPR028978">
    <property type="entry name" value="Chorismate_lyase_/UTRA_dom_sf"/>
</dbReference>
<dbReference type="Gene3D" id="1.10.10.10">
    <property type="entry name" value="Winged helix-like DNA-binding domain superfamily/Winged helix DNA-binding domain"/>
    <property type="match status" value="1"/>
</dbReference>
<dbReference type="PROSITE" id="PS50949">
    <property type="entry name" value="HTH_GNTR"/>
    <property type="match status" value="1"/>
</dbReference>
<dbReference type="InterPro" id="IPR050679">
    <property type="entry name" value="Bact_HTH_transcr_reg"/>
</dbReference>
<keyword evidence="2" id="KW-0238">DNA-binding</keyword>
<dbReference type="RefSeq" id="WP_176483416.1">
    <property type="nucleotide sequence ID" value="NZ_CBCSBM010000012.1"/>
</dbReference>